<dbReference type="RefSeq" id="WP_099143082.1">
    <property type="nucleotide sequence ID" value="NZ_CAWNOR010000062.1"/>
</dbReference>
<sequence>MSRSISDEFMDGQLVFDNGRLKPLSHMKAYREKQYAEFERKLNDAKNEEHYALITLEEATGFLKAALCKNGEYKAWKDKIFSCTDPVSSFAGNMFDSIGVIKIINEFKSFGIKAKEYKGRGGSKHIKITGKQSVRKFITGTNYRLDNQKILKIGIGSKSLVNGIVTGVKVSIVFSLAYRTIEFMTKDEYELADFLGNITVDAAKTLVTVLATAAVGEIAAGYFLAAGVSVIGLSVGLFFIGVGIAALLYYLDNELGITNSVIETIKEVDKKIPGDHYEINRQAMGVSTPAIWPWN</sequence>
<dbReference type="EMBL" id="NJCX01000028">
    <property type="protein sequence ID" value="PHM69993.1"/>
    <property type="molecule type" value="Genomic_DNA"/>
</dbReference>
<evidence type="ECO:0000313" key="3">
    <source>
        <dbReference type="Proteomes" id="UP000221101"/>
    </source>
</evidence>
<reference evidence="2 3" key="1">
    <citation type="journal article" date="2017" name="Nat. Microbiol.">
        <title>Natural product diversity associated with the nematode symbionts Photorhabdus and Xenorhabdus.</title>
        <authorList>
            <person name="Tobias N.J."/>
            <person name="Wolff H."/>
            <person name="Djahanschiri B."/>
            <person name="Grundmann F."/>
            <person name="Kronenwerth M."/>
            <person name="Shi Y.M."/>
            <person name="Simonyi S."/>
            <person name="Grun P."/>
            <person name="Shapiro-Ilan D."/>
            <person name="Pidot S.J."/>
            <person name="Stinear T.P."/>
            <person name="Ebersberger I."/>
            <person name="Bode H.B."/>
        </authorList>
    </citation>
    <scope>NUCLEOTIDE SEQUENCE [LARGE SCALE GENOMIC DNA]</scope>
    <source>
        <strain evidence="2 3">DSM 17907</strain>
    </source>
</reference>
<dbReference type="Proteomes" id="UP000221101">
    <property type="component" value="Unassembled WGS sequence"/>
</dbReference>
<accession>A0A2D0L2S0</accession>
<keyword evidence="3" id="KW-1185">Reference proteome</keyword>
<feature type="transmembrane region" description="Helical" evidence="1">
    <location>
        <begin position="206"/>
        <end position="225"/>
    </location>
</feature>
<protein>
    <recommendedName>
        <fullName evidence="4">Inner membrane protein yafU</fullName>
    </recommendedName>
</protein>
<organism evidence="2 3">
    <name type="scientific">Xenorhabdus kozodoii</name>
    <dbReference type="NCBI Taxonomy" id="351676"/>
    <lineage>
        <taxon>Bacteria</taxon>
        <taxon>Pseudomonadati</taxon>
        <taxon>Pseudomonadota</taxon>
        <taxon>Gammaproteobacteria</taxon>
        <taxon>Enterobacterales</taxon>
        <taxon>Morganellaceae</taxon>
        <taxon>Xenorhabdus</taxon>
    </lineage>
</organism>
<proteinExistence type="predicted"/>
<evidence type="ECO:0008006" key="4">
    <source>
        <dbReference type="Google" id="ProtNLM"/>
    </source>
</evidence>
<comment type="caution">
    <text evidence="2">The sequence shown here is derived from an EMBL/GenBank/DDBJ whole genome shotgun (WGS) entry which is preliminary data.</text>
</comment>
<gene>
    <name evidence="2" type="ORF">Xkoz_03259</name>
</gene>
<feature type="transmembrane region" description="Helical" evidence="1">
    <location>
        <begin position="231"/>
        <end position="251"/>
    </location>
</feature>
<keyword evidence="1" id="KW-1133">Transmembrane helix</keyword>
<evidence type="ECO:0000256" key="1">
    <source>
        <dbReference type="SAM" id="Phobius"/>
    </source>
</evidence>
<name>A0A2D0L2S0_9GAMM</name>
<keyword evidence="1" id="KW-0472">Membrane</keyword>
<dbReference type="AlphaFoldDB" id="A0A2D0L2S0"/>
<dbReference type="OrthoDB" id="6442360at2"/>
<evidence type="ECO:0000313" key="2">
    <source>
        <dbReference type="EMBL" id="PHM69993.1"/>
    </source>
</evidence>
<keyword evidence="1" id="KW-0812">Transmembrane</keyword>